<organism evidence="1 2">
    <name type="scientific">Marmota monax</name>
    <name type="common">Woodchuck</name>
    <dbReference type="NCBI Taxonomy" id="9995"/>
    <lineage>
        <taxon>Eukaryota</taxon>
        <taxon>Metazoa</taxon>
        <taxon>Chordata</taxon>
        <taxon>Craniata</taxon>
        <taxon>Vertebrata</taxon>
        <taxon>Euteleostomi</taxon>
        <taxon>Mammalia</taxon>
        <taxon>Eutheria</taxon>
        <taxon>Euarchontoglires</taxon>
        <taxon>Glires</taxon>
        <taxon>Rodentia</taxon>
        <taxon>Sciuromorpha</taxon>
        <taxon>Sciuridae</taxon>
        <taxon>Xerinae</taxon>
        <taxon>Marmotini</taxon>
        <taxon>Marmota</taxon>
    </lineage>
</organism>
<sequence>ITKPKSALTNPVSIPPIWASVASGSATLQSQDLNAAPIAERTPGIHYTLMQRSNLEMQQQDKIHHHSYKEDPRLLQTCRHPTLDLQVLTEVRRQRLLWW</sequence>
<dbReference type="EMBL" id="CABDUW010000320">
    <property type="protein sequence ID" value="VTJ65679.1"/>
    <property type="molecule type" value="Genomic_DNA"/>
</dbReference>
<evidence type="ECO:0000313" key="1">
    <source>
        <dbReference type="EMBL" id="VTJ65679.1"/>
    </source>
</evidence>
<protein>
    <submittedName>
        <fullName evidence="1">Uncharacterized protein</fullName>
    </submittedName>
</protein>
<name>A0A5E4BA04_MARMO</name>
<evidence type="ECO:0000313" key="2">
    <source>
        <dbReference type="Proteomes" id="UP000335636"/>
    </source>
</evidence>
<feature type="non-terminal residue" evidence="1">
    <location>
        <position position="1"/>
    </location>
</feature>
<gene>
    <name evidence="1" type="ORF">MONAX_5E036788</name>
</gene>
<comment type="caution">
    <text evidence="1">The sequence shown here is derived from an EMBL/GenBank/DDBJ whole genome shotgun (WGS) entry which is preliminary data.</text>
</comment>
<accession>A0A5E4BA04</accession>
<proteinExistence type="predicted"/>
<keyword evidence="2" id="KW-1185">Reference proteome</keyword>
<dbReference type="AlphaFoldDB" id="A0A5E4BA04"/>
<dbReference type="Proteomes" id="UP000335636">
    <property type="component" value="Unassembled WGS sequence"/>
</dbReference>
<reference evidence="1" key="1">
    <citation type="submission" date="2019-04" db="EMBL/GenBank/DDBJ databases">
        <authorList>
            <person name="Alioto T."/>
            <person name="Alioto T."/>
        </authorList>
    </citation>
    <scope>NUCLEOTIDE SEQUENCE [LARGE SCALE GENOMIC DNA]</scope>
</reference>